<dbReference type="GeneTree" id="ENSGT00530000063812"/>
<feature type="compositionally biased region" description="Polar residues" evidence="1">
    <location>
        <begin position="258"/>
        <end position="269"/>
    </location>
</feature>
<feature type="region of interest" description="Disordered" evidence="1">
    <location>
        <begin position="1"/>
        <end position="217"/>
    </location>
</feature>
<feature type="compositionally biased region" description="Basic and acidic residues" evidence="1">
    <location>
        <begin position="89"/>
        <end position="100"/>
    </location>
</feature>
<dbReference type="AlphaFoldDB" id="A0A7N9CQQ6"/>
<protein>
    <submittedName>
        <fullName evidence="2">Uncharacterized protein</fullName>
    </submittedName>
</protein>
<organism evidence="2 3">
    <name type="scientific">Macaca fascicularis</name>
    <name type="common">Crab-eating macaque</name>
    <name type="synonym">Cynomolgus monkey</name>
    <dbReference type="NCBI Taxonomy" id="9541"/>
    <lineage>
        <taxon>Eukaryota</taxon>
        <taxon>Metazoa</taxon>
        <taxon>Chordata</taxon>
        <taxon>Craniata</taxon>
        <taxon>Vertebrata</taxon>
        <taxon>Euteleostomi</taxon>
        <taxon>Mammalia</taxon>
        <taxon>Eutheria</taxon>
        <taxon>Euarchontoglires</taxon>
        <taxon>Primates</taxon>
        <taxon>Haplorrhini</taxon>
        <taxon>Catarrhini</taxon>
        <taxon>Cercopithecidae</taxon>
        <taxon>Cercopithecinae</taxon>
        <taxon>Macaca</taxon>
    </lineage>
</organism>
<name>A0A7N9CQQ6_MACFA</name>
<feature type="compositionally biased region" description="Low complexity" evidence="1">
    <location>
        <begin position="166"/>
        <end position="204"/>
    </location>
</feature>
<dbReference type="Proteomes" id="UP000233100">
    <property type="component" value="Chromosome 6"/>
</dbReference>
<evidence type="ECO:0000256" key="1">
    <source>
        <dbReference type="SAM" id="MobiDB-lite"/>
    </source>
</evidence>
<dbReference type="InterPro" id="IPR042772">
    <property type="entry name" value="SH3TC1/SH3TC2"/>
</dbReference>
<dbReference type="PANTHER" id="PTHR22647">
    <property type="entry name" value="SH3 DOMAIN AND TETRATRICOPEPTIDE REPEATS CONTAINING PROTEIN"/>
    <property type="match status" value="1"/>
</dbReference>
<reference evidence="2 3" key="1">
    <citation type="submission" date="2013-03" db="EMBL/GenBank/DDBJ databases">
        <authorList>
            <person name="Warren W."/>
            <person name="Wilson R.K."/>
        </authorList>
    </citation>
    <scope>NUCLEOTIDE SEQUENCE</scope>
</reference>
<keyword evidence="3" id="KW-1185">Reference proteome</keyword>
<reference evidence="2" key="3">
    <citation type="submission" date="2025-09" db="UniProtKB">
        <authorList>
            <consortium name="Ensembl"/>
        </authorList>
    </citation>
    <scope>IDENTIFICATION</scope>
</reference>
<evidence type="ECO:0000313" key="2">
    <source>
        <dbReference type="Ensembl" id="ENSMFAP00000051536.1"/>
    </source>
</evidence>
<feature type="compositionally biased region" description="Low complexity" evidence="1">
    <location>
        <begin position="276"/>
        <end position="285"/>
    </location>
</feature>
<feature type="region of interest" description="Disordered" evidence="1">
    <location>
        <begin position="240"/>
        <end position="287"/>
    </location>
</feature>
<proteinExistence type="predicted"/>
<sequence length="409" mass="43831">MRGRERAPTQSHGLPRPKVRAVPSVSLGKQSRCEGGRGGRRSLPLAVARTPPHEWAPRRAPSAARGDQPRCGEPGRSQRLGPCSPLRGRRGEPGSSRDRLSPAGRPGHPAGPRGTAAGAKPPVPPKAETKPWSKDPGSQPQTLRSPARSRQARAETPARSGDPVARRALSPQAAASQRSLLAAAPGPTGGQLSSRQSRGSLNNGAPGRGRRRRFSPCSPLRIRLGSRSCSWRGVAVQSAQAPRRGASAARRQPEASCGPSSGCATSTAPSCPVRPSVSSTMSSSSPWPARWPTRCWRGQLLETISQLYLSLGTERAYKSTLDYTKGSLGIFIDLQKKEKEARAWLQAGKIYYSLQQSELVDLYIQVAQNVVLYTGDPNLGPELFEAAGDIFFSGAWEREKAVSFYRGTS</sequence>
<feature type="compositionally biased region" description="Low complexity" evidence="1">
    <location>
        <begin position="102"/>
        <end position="120"/>
    </location>
</feature>
<accession>A0A7N9CQQ6</accession>
<dbReference type="PANTHER" id="PTHR22647:SF3">
    <property type="entry name" value="SH3 DOMAIN AND TETRATRICOPEPTIDE REPEAT-CONTAINING PROTEIN 1"/>
    <property type="match status" value="1"/>
</dbReference>
<dbReference type="Ensembl" id="ENSMFAT00000087393.1">
    <property type="protein sequence ID" value="ENSMFAP00000051536.1"/>
    <property type="gene ID" value="ENSMFAG00000049979.1"/>
</dbReference>
<evidence type="ECO:0000313" key="3">
    <source>
        <dbReference type="Proteomes" id="UP000233100"/>
    </source>
</evidence>
<reference evidence="2" key="2">
    <citation type="submission" date="2025-08" db="UniProtKB">
        <authorList>
            <consortium name="Ensembl"/>
        </authorList>
    </citation>
    <scope>IDENTIFICATION</scope>
</reference>